<evidence type="ECO:0000313" key="1">
    <source>
        <dbReference type="EMBL" id="TBO42734.1"/>
    </source>
</evidence>
<keyword evidence="2" id="KW-1185">Reference proteome</keyword>
<protein>
    <submittedName>
        <fullName evidence="1">TonB-dependent receptor</fullName>
    </submittedName>
</protein>
<dbReference type="EMBL" id="SIXF01000007">
    <property type="protein sequence ID" value="TBO42734.1"/>
    <property type="molecule type" value="Genomic_DNA"/>
</dbReference>
<gene>
    <name evidence="1" type="ORF">EYS08_10170</name>
</gene>
<dbReference type="SUPFAM" id="SSF56935">
    <property type="entry name" value="Porins"/>
    <property type="match status" value="1"/>
</dbReference>
<comment type="caution">
    <text evidence="1">The sequence shown here is derived from an EMBL/GenBank/DDBJ whole genome shotgun (WGS) entry which is preliminary data.</text>
</comment>
<evidence type="ECO:0000313" key="2">
    <source>
        <dbReference type="Proteomes" id="UP000291819"/>
    </source>
</evidence>
<dbReference type="Gene3D" id="2.60.40.10">
    <property type="entry name" value="Immunoglobulins"/>
    <property type="match status" value="1"/>
</dbReference>
<dbReference type="Gene3D" id="2.170.130.10">
    <property type="entry name" value="TonB-dependent receptor, plug domain"/>
    <property type="match status" value="1"/>
</dbReference>
<keyword evidence="1" id="KW-0675">Receptor</keyword>
<dbReference type="SUPFAM" id="SSF49478">
    <property type="entry name" value="Cna protein B-type domain"/>
    <property type="match status" value="1"/>
</dbReference>
<organism evidence="1 2">
    <name type="scientific">Pedobacter kyonggii</name>
    <dbReference type="NCBI Taxonomy" id="1926871"/>
    <lineage>
        <taxon>Bacteria</taxon>
        <taxon>Pseudomonadati</taxon>
        <taxon>Bacteroidota</taxon>
        <taxon>Sphingobacteriia</taxon>
        <taxon>Sphingobacteriales</taxon>
        <taxon>Sphingobacteriaceae</taxon>
        <taxon>Pedobacter</taxon>
    </lineage>
</organism>
<accession>A0A4Q9HEY1</accession>
<name>A0A4Q9HEY1_9SPHI</name>
<dbReference type="Proteomes" id="UP000291819">
    <property type="component" value="Unassembled WGS sequence"/>
</dbReference>
<proteinExistence type="predicted"/>
<dbReference type="OrthoDB" id="609485at2"/>
<sequence length="830" mass="92140">MSKILYVELIDENDVIKNQIKLSMNDGVSWGDFKLPDTLVEGNYRLRAYTRYMRNFSPDFFFDKTIKIGNSWSNKVFINTAFKFIGGNNIDATIHFKDKNDLPYRNKNISYDVFVDHKSILKTRTKTDSDGNATLNFSSPTGTDKTGKIVTTINLNGQEKINKTIPIVSFSNNSDVQFFPEGGTLVQGQPQRLAIKVCGSNGRGIDITGKILDEKGLTISDFKTDILGMGSFNTDLKAGTRYTAKIKFADGSEKDVALPVVATSGLTLTVNNADESKVAVRLTASSDLINGDEVRIVGQQAGNLRFAFNAKLNSQTIIKSIPKEKFTTGIAQITVFSADNEPLAERLIFVNNESSLLKLKVNKEKLSKTISGKSEISLVADKTNSNLTGSFSVSVTNLNIVKPDLDNESNILTSLLFTGDLSGYIENPNHYFLNNDEQTKRALDNLMMTQGWRRFNWKNILKDEKLPLTFQAETSSSVSGTVVRGKKPVQGAAVILMSKNGGDIVRDTITGEDGKFRFDNLTFVDSTQFLVQASPLKKGSFLELKIDTSDNQMVTKNKNTADIDINVNSSLMKYIKASDNYFNEMNRLGLLEKSIKLKDVNISAERIRKAVQFSSNYNGPGNADQVLTADDLPPYYSTLSQSLGNMLRGVRIIRGRAYRNPGMPNLGKDDGTGSLGIYYNGTRLADGNLDVINPMDVQSIEVLLSISKLVIYGSLRDPGIIIITAKRGLGYSAKKVKDLSFDHFTIKPKGLYHSRVFYSPKYQVQTNEIASDSRSTIYWNPNIQPDDEGVARIKFDNAAFKGDYRVVIEGFNNTGQLARESFTYHIENNR</sequence>
<dbReference type="InterPro" id="IPR013783">
    <property type="entry name" value="Ig-like_fold"/>
</dbReference>
<dbReference type="AlphaFoldDB" id="A0A4Q9HEY1"/>
<reference evidence="1 2" key="1">
    <citation type="submission" date="2019-02" db="EMBL/GenBank/DDBJ databases">
        <title>Pedobacter kyonggii whole genome sequence analysis.</title>
        <authorList>
            <person name="Dahal R.H."/>
        </authorList>
    </citation>
    <scope>NUCLEOTIDE SEQUENCE [LARGE SCALE GENOMIC DNA]</scope>
    <source>
        <strain evidence="1 2">K-4-11-1</strain>
    </source>
</reference>
<dbReference type="InterPro" id="IPR037066">
    <property type="entry name" value="Plug_dom_sf"/>
</dbReference>